<organism evidence="3 4">
    <name type="scientific">Streptomyces buecherae</name>
    <dbReference type="NCBI Taxonomy" id="2763006"/>
    <lineage>
        <taxon>Bacteria</taxon>
        <taxon>Bacillati</taxon>
        <taxon>Actinomycetota</taxon>
        <taxon>Actinomycetes</taxon>
        <taxon>Kitasatosporales</taxon>
        <taxon>Streptomycetaceae</taxon>
        <taxon>Streptomyces</taxon>
    </lineage>
</organism>
<evidence type="ECO:0000256" key="1">
    <source>
        <dbReference type="SAM" id="MobiDB-lite"/>
    </source>
</evidence>
<protein>
    <submittedName>
        <fullName evidence="3">Phosphotransferase</fullName>
    </submittedName>
</protein>
<dbReference type="AlphaFoldDB" id="A0A7H8NFJ2"/>
<evidence type="ECO:0000259" key="2">
    <source>
        <dbReference type="Pfam" id="PF01636"/>
    </source>
</evidence>
<feature type="domain" description="Aminoglycoside phosphotransferase" evidence="2">
    <location>
        <begin position="238"/>
        <end position="409"/>
    </location>
</feature>
<accession>A0A7H8NFJ2</accession>
<dbReference type="InterPro" id="IPR002575">
    <property type="entry name" value="Aminoglycoside_PTrfase"/>
</dbReference>
<feature type="region of interest" description="Disordered" evidence="1">
    <location>
        <begin position="201"/>
        <end position="229"/>
    </location>
</feature>
<dbReference type="InterPro" id="IPR011009">
    <property type="entry name" value="Kinase-like_dom_sf"/>
</dbReference>
<proteinExistence type="predicted"/>
<dbReference type="GO" id="GO:0016740">
    <property type="term" value="F:transferase activity"/>
    <property type="evidence" value="ECO:0007669"/>
    <property type="project" value="UniProtKB-KW"/>
</dbReference>
<feature type="compositionally biased region" description="Low complexity" evidence="1">
    <location>
        <begin position="58"/>
        <end position="73"/>
    </location>
</feature>
<dbReference type="EMBL" id="CP054929">
    <property type="protein sequence ID" value="QKW53249.1"/>
    <property type="molecule type" value="Genomic_DNA"/>
</dbReference>
<feature type="compositionally biased region" description="Pro residues" evidence="1">
    <location>
        <begin position="201"/>
        <end position="211"/>
    </location>
</feature>
<feature type="compositionally biased region" description="Basic and acidic residues" evidence="1">
    <location>
        <begin position="12"/>
        <end position="26"/>
    </location>
</feature>
<keyword evidence="4" id="KW-1185">Reference proteome</keyword>
<gene>
    <name evidence="3" type="ORF">HUT08_31055</name>
</gene>
<dbReference type="Proteomes" id="UP000509303">
    <property type="component" value="Chromosome"/>
</dbReference>
<reference evidence="3 4" key="1">
    <citation type="submission" date="2020-06" db="EMBL/GenBank/DDBJ databases">
        <title>Genome mining for natural products.</title>
        <authorList>
            <person name="Zhang B."/>
            <person name="Shi J."/>
            <person name="Ge H."/>
        </authorList>
    </citation>
    <scope>NUCLEOTIDE SEQUENCE [LARGE SCALE GENOMIC DNA]</scope>
    <source>
        <strain evidence="3 4">NA00687</strain>
    </source>
</reference>
<feature type="region of interest" description="Disordered" evidence="1">
    <location>
        <begin position="1"/>
        <end position="122"/>
    </location>
</feature>
<dbReference type="Gene3D" id="3.90.1200.10">
    <property type="match status" value="1"/>
</dbReference>
<evidence type="ECO:0000313" key="4">
    <source>
        <dbReference type="Proteomes" id="UP000509303"/>
    </source>
</evidence>
<dbReference type="SUPFAM" id="SSF56112">
    <property type="entry name" value="Protein kinase-like (PK-like)"/>
    <property type="match status" value="1"/>
</dbReference>
<keyword evidence="3" id="KW-0808">Transferase</keyword>
<dbReference type="Pfam" id="PF01636">
    <property type="entry name" value="APH"/>
    <property type="match status" value="1"/>
</dbReference>
<sequence length="479" mass="48983">MARYHSPRPRPPGREGPWRLDGDRGARALVRAGPDAPTPVLPPSCARPNRRRGPALSPPRARTSPTSAAATRPHPVSSASARTIPTPLRGRAAPPHQHGGLVNTESAAPGAAVRPPDVASGGRTAALVRHLPTPGHGAGVEPQVLADRPDGTVVRFGPVVYKVHAADSVPDELAARLRVAAHPRLRDCLLAPLPIALPPPLPSPHPAPGPTPSHHSALAAPGPVPTTPLLAPVSDGRLASLWPYGVPVSPDDREAAPWEALGALLARLHRVPVDALPGPVPPMRGPAKVAAALERLRAAPAPVATSPAARAVHGAAAALPAWARGAAPAPETDHLCHGDLHLGQLVGSPPTSPRADAAAADGWLLIDVDDLGRGDPAWDLARPAAWFATGLLDPEEWTRLLAAYRSAGGTAAGEGDDPWPRLDGPARALTVQSAALGLAKAAAAGRALEAAERSMVDACARMTGGPTAPDTGLPSSPHV</sequence>
<name>A0A7H8NFJ2_9ACTN</name>
<evidence type="ECO:0000313" key="3">
    <source>
        <dbReference type="EMBL" id="QKW53249.1"/>
    </source>
</evidence>